<evidence type="ECO:0000313" key="8">
    <source>
        <dbReference type="EMBL" id="MCV7227244.1"/>
    </source>
</evidence>
<dbReference type="RefSeq" id="WP_264068182.1">
    <property type="nucleotide sequence ID" value="NZ_JACKTY010000029.1"/>
</dbReference>
<evidence type="ECO:0000313" key="9">
    <source>
        <dbReference type="Proteomes" id="UP001526201"/>
    </source>
</evidence>
<dbReference type="Proteomes" id="UP001526201">
    <property type="component" value="Unassembled WGS sequence"/>
</dbReference>
<comment type="pathway">
    <text evidence="2">Isoprenoid biosynthesis.</text>
</comment>
<accession>A0ABT3CCM3</accession>
<evidence type="ECO:0000256" key="5">
    <source>
        <dbReference type="ARBA" id="ARBA00022723"/>
    </source>
</evidence>
<evidence type="ECO:0000256" key="1">
    <source>
        <dbReference type="ARBA" id="ARBA00001946"/>
    </source>
</evidence>
<keyword evidence="9" id="KW-1185">Reference proteome</keyword>
<dbReference type="Pfam" id="PF00348">
    <property type="entry name" value="polyprenyl_synt"/>
    <property type="match status" value="1"/>
</dbReference>
<dbReference type="PROSITE" id="PS00723">
    <property type="entry name" value="POLYPRENYL_SYNTHASE_1"/>
    <property type="match status" value="1"/>
</dbReference>
<reference evidence="8 9" key="1">
    <citation type="journal article" date="2022" name="BMC Genomics">
        <title>Comparative genome analysis of mycobacteria focusing on tRNA and non-coding RNA.</title>
        <authorList>
            <person name="Behra P.R.K."/>
            <person name="Pettersson B.M.F."/>
            <person name="Ramesh M."/>
            <person name="Das S."/>
            <person name="Dasgupta S."/>
            <person name="Kirsebom L.A."/>
        </authorList>
    </citation>
    <scope>NUCLEOTIDE SEQUENCE [LARGE SCALE GENOMIC DNA]</scope>
    <source>
        <strain evidence="8 9">DSM 44078</strain>
    </source>
</reference>
<dbReference type="InterPro" id="IPR033749">
    <property type="entry name" value="Polyprenyl_synt_CS"/>
</dbReference>
<keyword evidence="4 7" id="KW-0808">Transferase</keyword>
<evidence type="ECO:0000256" key="7">
    <source>
        <dbReference type="RuleBase" id="RU004466"/>
    </source>
</evidence>
<evidence type="ECO:0000256" key="4">
    <source>
        <dbReference type="ARBA" id="ARBA00022679"/>
    </source>
</evidence>
<dbReference type="Gene3D" id="1.10.600.10">
    <property type="entry name" value="Farnesyl Diphosphate Synthase"/>
    <property type="match status" value="1"/>
</dbReference>
<comment type="cofactor">
    <cofactor evidence="1">
        <name>Mg(2+)</name>
        <dbReference type="ChEBI" id="CHEBI:18420"/>
    </cofactor>
</comment>
<organism evidence="8 9">
    <name type="scientific">Mycolicibacterium komossense</name>
    <dbReference type="NCBI Taxonomy" id="1779"/>
    <lineage>
        <taxon>Bacteria</taxon>
        <taxon>Bacillati</taxon>
        <taxon>Actinomycetota</taxon>
        <taxon>Actinomycetes</taxon>
        <taxon>Mycobacteriales</taxon>
        <taxon>Mycobacteriaceae</taxon>
        <taxon>Mycolicibacterium</taxon>
    </lineage>
</organism>
<dbReference type="EMBL" id="JACKTY010000029">
    <property type="protein sequence ID" value="MCV7227244.1"/>
    <property type="molecule type" value="Genomic_DNA"/>
</dbReference>
<dbReference type="PANTHER" id="PTHR12001:SF85">
    <property type="entry name" value="SHORT CHAIN ISOPRENYL DIPHOSPHATE SYNTHASE"/>
    <property type="match status" value="1"/>
</dbReference>
<dbReference type="InterPro" id="IPR008949">
    <property type="entry name" value="Isoprenoid_synthase_dom_sf"/>
</dbReference>
<evidence type="ECO:0000256" key="3">
    <source>
        <dbReference type="ARBA" id="ARBA00006706"/>
    </source>
</evidence>
<dbReference type="InterPro" id="IPR000092">
    <property type="entry name" value="Polyprenyl_synt"/>
</dbReference>
<dbReference type="PROSITE" id="PS00444">
    <property type="entry name" value="POLYPRENYL_SYNTHASE_2"/>
    <property type="match status" value="1"/>
</dbReference>
<comment type="caution">
    <text evidence="8">The sequence shown here is derived from an EMBL/GenBank/DDBJ whole genome shotgun (WGS) entry which is preliminary data.</text>
</comment>
<evidence type="ECO:0000256" key="6">
    <source>
        <dbReference type="ARBA" id="ARBA00022842"/>
    </source>
</evidence>
<dbReference type="CDD" id="cd00685">
    <property type="entry name" value="Trans_IPPS_HT"/>
    <property type="match status" value="1"/>
</dbReference>
<proteinExistence type="inferred from homology"/>
<dbReference type="PANTHER" id="PTHR12001">
    <property type="entry name" value="GERANYLGERANYL PYROPHOSPHATE SYNTHASE"/>
    <property type="match status" value="1"/>
</dbReference>
<protein>
    <submittedName>
        <fullName evidence="8">Polyprenyl synthetase family protein</fullName>
    </submittedName>
</protein>
<name>A0ABT3CCM3_9MYCO</name>
<keyword evidence="5" id="KW-0479">Metal-binding</keyword>
<gene>
    <name evidence="8" type="ORF">H7J73_14505</name>
</gene>
<keyword evidence="6" id="KW-0460">Magnesium</keyword>
<evidence type="ECO:0000256" key="2">
    <source>
        <dbReference type="ARBA" id="ARBA00005128"/>
    </source>
</evidence>
<dbReference type="SUPFAM" id="SSF48576">
    <property type="entry name" value="Terpenoid synthases"/>
    <property type="match status" value="1"/>
</dbReference>
<dbReference type="SFLD" id="SFLDS00005">
    <property type="entry name" value="Isoprenoid_Synthase_Type_I"/>
    <property type="match status" value="1"/>
</dbReference>
<sequence length="373" mass="39463">MDDHEDAFLAAVNTTLRTSVTAATERLRAIDPGLAPFAELCLSAATVGGKRLRPRFAYWAWRTVVRHDEQTARVVDVGAALELLHAAILVHDDIIDDSELRRGQPSVRTVLAGQHRTNGWAGSARGYGDHAALLIGDLMWGSAHDLFDAAVADLDPGRRRQAVDTFRVMRIEVVSGQLLELRAQAAGDLAMSAAEKILQYKTSGYTVERPMQIGLELSGAGPDTAAALAGFARAIGHAFQLRDDLADLFGNPVTSGKRGGDDIRAGKPTELLGTALRLASAAGRSALTDVVGRDDADDDEIEAVRAIFVDSGAVRAIIGRITALAVTAAAALRELPVGAGVDGSVVKSALTSLMTECTDLSFLPVSLVVEREP</sequence>
<comment type="similarity">
    <text evidence="3 7">Belongs to the FPP/GGPP synthase family.</text>
</comment>